<accession>A0A8D8Y6M1</accession>
<evidence type="ECO:0000313" key="2">
    <source>
        <dbReference type="EMBL" id="CAG6720095.1"/>
    </source>
</evidence>
<organism evidence="2">
    <name type="scientific">Cacopsylla melanoneura</name>
    <dbReference type="NCBI Taxonomy" id="428564"/>
    <lineage>
        <taxon>Eukaryota</taxon>
        <taxon>Metazoa</taxon>
        <taxon>Ecdysozoa</taxon>
        <taxon>Arthropoda</taxon>
        <taxon>Hexapoda</taxon>
        <taxon>Insecta</taxon>
        <taxon>Pterygota</taxon>
        <taxon>Neoptera</taxon>
        <taxon>Paraneoptera</taxon>
        <taxon>Hemiptera</taxon>
        <taxon>Sternorrhyncha</taxon>
        <taxon>Psylloidea</taxon>
        <taxon>Psyllidae</taxon>
        <taxon>Psyllinae</taxon>
        <taxon>Cacopsylla</taxon>
    </lineage>
</organism>
<dbReference type="EMBL" id="HBUF01359859">
    <property type="protein sequence ID" value="CAG6720095.1"/>
    <property type="molecule type" value="Transcribed_RNA"/>
</dbReference>
<reference evidence="2" key="1">
    <citation type="submission" date="2021-05" db="EMBL/GenBank/DDBJ databases">
        <authorList>
            <person name="Alioto T."/>
            <person name="Alioto T."/>
            <person name="Gomez Garrido J."/>
        </authorList>
    </citation>
    <scope>NUCLEOTIDE SEQUENCE</scope>
</reference>
<feature type="chain" id="PRO_5036262569" evidence="1">
    <location>
        <begin position="24"/>
        <end position="114"/>
    </location>
</feature>
<evidence type="ECO:0000256" key="1">
    <source>
        <dbReference type="SAM" id="SignalP"/>
    </source>
</evidence>
<protein>
    <submittedName>
        <fullName evidence="2">Uncharacterized protein</fullName>
    </submittedName>
</protein>
<keyword evidence="1" id="KW-0732">Signal</keyword>
<dbReference type="EMBL" id="HBUF01359858">
    <property type="protein sequence ID" value="CAG6720094.1"/>
    <property type="molecule type" value="Transcribed_RNA"/>
</dbReference>
<sequence length="114" mass="12786">MVLFNKLTLSVCCFLVCLAVCSARKYQDLTLASEMQSSCFCNKVAREYSTQPLPCGKILALQNKAEFDAMHNLLKSYGVVYVPGTKDELAEIQRNCADMAHSGKRSGRRWGSYY</sequence>
<feature type="signal peptide" evidence="1">
    <location>
        <begin position="1"/>
        <end position="23"/>
    </location>
</feature>
<proteinExistence type="predicted"/>
<name>A0A8D8Y6M1_9HEMI</name>
<dbReference type="AlphaFoldDB" id="A0A8D8Y6M1"/>